<proteinExistence type="predicted"/>
<comment type="caution">
    <text evidence="2">The sequence shown here is derived from an EMBL/GenBank/DDBJ whole genome shotgun (WGS) entry which is preliminary data.</text>
</comment>
<evidence type="ECO:0000313" key="3">
    <source>
        <dbReference type="Proteomes" id="UP000660554"/>
    </source>
</evidence>
<feature type="chain" id="PRO_5045118907" evidence="1">
    <location>
        <begin position="29"/>
        <end position="88"/>
    </location>
</feature>
<dbReference type="GeneID" id="86957901"/>
<sequence length="88" mass="8938">MRTTVIRVLATLAAGAAVLVTGAAGASAAPAPGGVAVAPAHSSPADATGWVFLGEYSKRECVSLRDSYAGRAKCVRNAGGLYDLYVWQ</sequence>
<protein>
    <submittedName>
        <fullName evidence="2">Uncharacterized protein</fullName>
    </submittedName>
</protein>
<dbReference type="EMBL" id="BNDV01000007">
    <property type="protein sequence ID" value="GHI12278.1"/>
    <property type="molecule type" value="Genomic_DNA"/>
</dbReference>
<dbReference type="RefSeq" id="WP_030649690.1">
    <property type="nucleotide sequence ID" value="NZ_BMRU01000016.1"/>
</dbReference>
<organism evidence="2 3">
    <name type="scientific">Streptomyces virginiae</name>
    <name type="common">Streptomyces cinnamonensis</name>
    <dbReference type="NCBI Taxonomy" id="1961"/>
    <lineage>
        <taxon>Bacteria</taxon>
        <taxon>Bacillati</taxon>
        <taxon>Actinomycetota</taxon>
        <taxon>Actinomycetes</taxon>
        <taxon>Kitasatosporales</taxon>
        <taxon>Streptomycetaceae</taxon>
        <taxon>Streptomyces</taxon>
    </lineage>
</organism>
<gene>
    <name evidence="2" type="ORF">Scinn_17410</name>
</gene>
<name>A0ABQ3NHM3_STRVG</name>
<feature type="signal peptide" evidence="1">
    <location>
        <begin position="1"/>
        <end position="28"/>
    </location>
</feature>
<keyword evidence="3" id="KW-1185">Reference proteome</keyword>
<evidence type="ECO:0000256" key="1">
    <source>
        <dbReference type="SAM" id="SignalP"/>
    </source>
</evidence>
<evidence type="ECO:0000313" key="2">
    <source>
        <dbReference type="EMBL" id="GHI12278.1"/>
    </source>
</evidence>
<dbReference type="Proteomes" id="UP000660554">
    <property type="component" value="Unassembled WGS sequence"/>
</dbReference>
<accession>A0ABQ3NHM3</accession>
<keyword evidence="1" id="KW-0732">Signal</keyword>
<reference evidence="3" key="1">
    <citation type="submission" date="2020-09" db="EMBL/GenBank/DDBJ databases">
        <title>Whole genome shotgun sequence of Streptomyces cinnamonensis NBRC 15873.</title>
        <authorList>
            <person name="Komaki H."/>
            <person name="Tamura T."/>
        </authorList>
    </citation>
    <scope>NUCLEOTIDE SEQUENCE [LARGE SCALE GENOMIC DNA]</scope>
    <source>
        <strain evidence="3">NBRC 15873</strain>
    </source>
</reference>